<gene>
    <name evidence="5" type="ORF">Kirov_53</name>
</gene>
<feature type="domain" description="Peptidase S74" evidence="4">
    <location>
        <begin position="811"/>
        <end position="903"/>
    </location>
</feature>
<feature type="coiled-coil region" evidence="3">
    <location>
        <begin position="882"/>
        <end position="909"/>
    </location>
</feature>
<dbReference type="PROSITE" id="PS51688">
    <property type="entry name" value="ICA"/>
    <property type="match status" value="1"/>
</dbReference>
<evidence type="ECO:0000259" key="4">
    <source>
        <dbReference type="PROSITE" id="PS51688"/>
    </source>
</evidence>
<protein>
    <submittedName>
        <fullName evidence="5">Endosialidase</fullName>
    </submittedName>
</protein>
<evidence type="ECO:0000256" key="2">
    <source>
        <dbReference type="ARBA" id="ARBA00022732"/>
    </source>
</evidence>
<name>A0A7S6TYQ3_9CAUD</name>
<evidence type="ECO:0000256" key="1">
    <source>
        <dbReference type="ARBA" id="ARBA00004328"/>
    </source>
</evidence>
<reference evidence="5 6" key="1">
    <citation type="submission" date="2020-10" db="EMBL/GenBank/DDBJ databases">
        <authorList>
            <person name="Kazantseva O.A."/>
            <person name="Piligrimova E.G."/>
            <person name="Shadrin A.M."/>
        </authorList>
    </citation>
    <scope>NUCLEOTIDE SEQUENCE [LARGE SCALE GENOMIC DNA]</scope>
</reference>
<evidence type="ECO:0000256" key="3">
    <source>
        <dbReference type="SAM" id="Coils"/>
    </source>
</evidence>
<dbReference type="GO" id="GO:0098015">
    <property type="term" value="C:virus tail"/>
    <property type="evidence" value="ECO:0007669"/>
    <property type="project" value="UniProtKB-KW"/>
</dbReference>
<dbReference type="Proteomes" id="UP000594029">
    <property type="component" value="Segment"/>
</dbReference>
<keyword evidence="2" id="KW-0946">Virion</keyword>
<evidence type="ECO:0000313" key="6">
    <source>
        <dbReference type="Proteomes" id="UP000594029"/>
    </source>
</evidence>
<keyword evidence="2" id="KW-1227">Viral tail protein</keyword>
<organism evidence="5 6">
    <name type="scientific">Bacillus phage Kirov</name>
    <dbReference type="NCBI Taxonomy" id="2783539"/>
    <lineage>
        <taxon>Viruses</taxon>
        <taxon>Duplodnaviria</taxon>
        <taxon>Heunggongvirae</taxon>
        <taxon>Uroviricota</taxon>
        <taxon>Caudoviricetes</taxon>
        <taxon>Andregratiavirinae</taxon>
        <taxon>Kirovvirus</taxon>
        <taxon>Kirovvirus kirov</taxon>
    </lineage>
</organism>
<proteinExistence type="predicted"/>
<keyword evidence="3" id="KW-0175">Coiled coil</keyword>
<dbReference type="InterPro" id="IPR030392">
    <property type="entry name" value="S74_ICA"/>
</dbReference>
<accession>A0A7S6TYQ3</accession>
<dbReference type="EMBL" id="MW084976">
    <property type="protein sequence ID" value="QOV08252.1"/>
    <property type="molecule type" value="Genomic_DNA"/>
</dbReference>
<sequence>MALSGSFGTDFSGGYRLQVDWWASQNIANNTSTVRADLYLISKGSSWTINSSATKNVSLTIDGNFSGSAQGGLAGLSGNQKKWIYWHEVTVNHNSDGTKALDIRGVFDIAVTLNGSYVASVNTSQTIYLDTIPRASSLTTAPDFTAGYSHDFGIARASSEFDHKVRLWVDGTQIKELNGISTGGRFDFTDAEVELIFQKLNKASTKQTRINVQTFKYGQYIGEKDYYGTCYNNGGGVITFNSFTFGDNLPINISNHSKLKHTVKFYFGGTLIKTLTNVSAGASTVTWTTAEVNAMLAKIPNSTSGYGEAVVTSYWGNTQVWADIASGYNAYAGSKARPPSFGGGFTYKDTNATTTGITGNNQYVIQNKSTVSVELLIANRATALDYATMKEYIATLNGVEVRVPHSDTATMTFNFGTVSAGTNSTLTVKAVDSRGNITATTKTVTILPYQNPSVTSDVTRRNNFETPTTIPCSGTMSDLNVAGSRKNAVTSVQYRYKETIGGTFTAWKNFTFTSTAPTYSATTVTENLDNTKAWTLEIKVTDKLGTTTITRTVTAGSPIFFIDWEKKTLGINKFPTSANNALEIAGDLDVDGVVKLKGSQWIAQGKWGLHAGGSDFMAVNSIYFSSPVNSSGQGLNFLRPNKSAGSTNNADYSTFGILDYAMKMNDYNIFYQFAGTSNLRLGGNLYTQSSGGVYFDYYGNIRGQDGAGSGNTWGIMDADSRLKFLIPIGKGATMPTEYRSHTNGHDFYHDDRKFLSFFTHENYSGRCIQFGNDGGILKWYVNYNNYQGRLEARNSNNSNWCELAGNLNNASSRKYKENIKIFEGSAMEIINSAVANTYTYKDDLSETVKVGLIAEEAPKLIVGAGGDTVDSYGMATLSWIGLQEHDVDIKYFRQEIAELKKEIQILKANKGEM</sequence>
<keyword evidence="6" id="KW-1185">Reference proteome</keyword>
<comment type="subcellular location">
    <subcellularLocation>
        <location evidence="1">Virion</location>
    </subcellularLocation>
</comment>
<dbReference type="Pfam" id="PF13884">
    <property type="entry name" value="Peptidase_S74"/>
    <property type="match status" value="1"/>
</dbReference>
<evidence type="ECO:0000313" key="5">
    <source>
        <dbReference type="EMBL" id="QOV08252.1"/>
    </source>
</evidence>